<name>A0A9X3S2W6_9ACTN</name>
<proteinExistence type="predicted"/>
<organism evidence="2 3">
    <name type="scientific">Solirubrobacter ginsenosidimutans</name>
    <dbReference type="NCBI Taxonomy" id="490573"/>
    <lineage>
        <taxon>Bacteria</taxon>
        <taxon>Bacillati</taxon>
        <taxon>Actinomycetota</taxon>
        <taxon>Thermoleophilia</taxon>
        <taxon>Solirubrobacterales</taxon>
        <taxon>Solirubrobacteraceae</taxon>
        <taxon>Solirubrobacter</taxon>
    </lineage>
</organism>
<dbReference type="EMBL" id="JAPDOD010000012">
    <property type="protein sequence ID" value="MDA0161521.1"/>
    <property type="molecule type" value="Genomic_DNA"/>
</dbReference>
<feature type="region of interest" description="Disordered" evidence="1">
    <location>
        <begin position="1"/>
        <end position="27"/>
    </location>
</feature>
<sequence length="153" mass="16917">MTTGDPDRGRRFARRRSDIEGEDESLSELHSELVLLREENARLKAAEHRGPDIEGLLTRARSLSAARDDDAGMADETTKVLVEGLVIRESLLEICRQIERVMVSFEARLRALPGGQDQDTALQPPAESEHDGGGHWSEPPRLNGSRHDGAART</sequence>
<evidence type="ECO:0000313" key="3">
    <source>
        <dbReference type="Proteomes" id="UP001149140"/>
    </source>
</evidence>
<protein>
    <submittedName>
        <fullName evidence="2">Uncharacterized protein</fullName>
    </submittedName>
</protein>
<dbReference type="Proteomes" id="UP001149140">
    <property type="component" value="Unassembled WGS sequence"/>
</dbReference>
<reference evidence="2" key="1">
    <citation type="submission" date="2022-10" db="EMBL/GenBank/DDBJ databases">
        <title>The WGS of Solirubrobacter ginsenosidimutans DSM 21036.</title>
        <authorList>
            <person name="Jiang Z."/>
        </authorList>
    </citation>
    <scope>NUCLEOTIDE SEQUENCE</scope>
    <source>
        <strain evidence="2">DSM 21036</strain>
    </source>
</reference>
<keyword evidence="3" id="KW-1185">Reference proteome</keyword>
<evidence type="ECO:0000313" key="2">
    <source>
        <dbReference type="EMBL" id="MDA0161521.1"/>
    </source>
</evidence>
<feature type="region of interest" description="Disordered" evidence="1">
    <location>
        <begin position="112"/>
        <end position="153"/>
    </location>
</feature>
<evidence type="ECO:0000256" key="1">
    <source>
        <dbReference type="SAM" id="MobiDB-lite"/>
    </source>
</evidence>
<accession>A0A9X3S2W6</accession>
<dbReference type="RefSeq" id="WP_270040737.1">
    <property type="nucleotide sequence ID" value="NZ_JAPDOD010000012.1"/>
</dbReference>
<feature type="compositionally biased region" description="Basic and acidic residues" evidence="1">
    <location>
        <begin position="1"/>
        <end position="19"/>
    </location>
</feature>
<gene>
    <name evidence="2" type="ORF">OM076_14690</name>
</gene>
<comment type="caution">
    <text evidence="2">The sequence shown here is derived from an EMBL/GenBank/DDBJ whole genome shotgun (WGS) entry which is preliminary data.</text>
</comment>
<dbReference type="AlphaFoldDB" id="A0A9X3S2W6"/>